<name>A0A1V6CCV0_UNCT6</name>
<proteinExistence type="predicted"/>
<dbReference type="Proteomes" id="UP000485562">
    <property type="component" value="Unassembled WGS sequence"/>
</dbReference>
<gene>
    <name evidence="1" type="ORF">BWX89_00382</name>
</gene>
<evidence type="ECO:0000313" key="1">
    <source>
        <dbReference type="EMBL" id="OQB74738.1"/>
    </source>
</evidence>
<dbReference type="AlphaFoldDB" id="A0A1V6CCV0"/>
<protein>
    <submittedName>
        <fullName evidence="1">Uncharacterized protein</fullName>
    </submittedName>
</protein>
<reference evidence="1" key="1">
    <citation type="submission" date="2017-02" db="EMBL/GenBank/DDBJ databases">
        <title>Delving into the versatile metabolic prowess of the omnipresent phylum Bacteroidetes.</title>
        <authorList>
            <person name="Nobu M.K."/>
            <person name="Mei R."/>
            <person name="Narihiro T."/>
            <person name="Kuroda K."/>
            <person name="Liu W.-T."/>
        </authorList>
    </citation>
    <scope>NUCLEOTIDE SEQUENCE</scope>
    <source>
        <strain evidence="1">ADurb.Bin131</strain>
    </source>
</reference>
<dbReference type="EMBL" id="MWDQ01000030">
    <property type="protein sequence ID" value="OQB74738.1"/>
    <property type="molecule type" value="Genomic_DNA"/>
</dbReference>
<comment type="caution">
    <text evidence="1">The sequence shown here is derived from an EMBL/GenBank/DDBJ whole genome shotgun (WGS) entry which is preliminary data.</text>
</comment>
<organism evidence="1">
    <name type="scientific">candidate division TA06 bacterium ADurb.Bin131</name>
    <dbReference type="NCBI Taxonomy" id="1852827"/>
    <lineage>
        <taxon>Bacteria</taxon>
        <taxon>Bacteria division TA06</taxon>
    </lineage>
</organism>
<accession>A0A1V6CCV0</accession>
<sequence>MSRNDIKKIPELKTELQAQAKIEGNTVLVWSDNIKEPIAIRYGWTGNPVCNLYNEAGLPTSPFRTDQW</sequence>